<reference evidence="1" key="1">
    <citation type="submission" date="2021-05" db="EMBL/GenBank/DDBJ databases">
        <authorList>
            <person name="Alioto T."/>
            <person name="Alioto T."/>
            <person name="Gomez Garrido J."/>
        </authorList>
    </citation>
    <scope>NUCLEOTIDE SEQUENCE</scope>
</reference>
<proteinExistence type="predicted"/>
<sequence>MISQLSRRMTIPNVSDQILPPIAKLPLVGLPQPLSPFRIERNLVRVLLHRMAEEQIPKVGVHRLALLRERRLRIDRPHPVTNRLRGSSLVLEEPEVLNVQVVEIGRVDGQCFAGRCKKRQR</sequence>
<dbReference type="EMBL" id="HBUE01084563">
    <property type="protein sequence ID" value="CAG6479163.1"/>
    <property type="molecule type" value="Transcribed_RNA"/>
</dbReference>
<dbReference type="AlphaFoldDB" id="A0A8D8BNY9"/>
<dbReference type="EMBL" id="HBUE01084560">
    <property type="protein sequence ID" value="CAG6479161.1"/>
    <property type="molecule type" value="Transcribed_RNA"/>
</dbReference>
<organism evidence="1">
    <name type="scientific">Culex pipiens</name>
    <name type="common">House mosquito</name>
    <dbReference type="NCBI Taxonomy" id="7175"/>
    <lineage>
        <taxon>Eukaryota</taxon>
        <taxon>Metazoa</taxon>
        <taxon>Ecdysozoa</taxon>
        <taxon>Arthropoda</taxon>
        <taxon>Hexapoda</taxon>
        <taxon>Insecta</taxon>
        <taxon>Pterygota</taxon>
        <taxon>Neoptera</taxon>
        <taxon>Endopterygota</taxon>
        <taxon>Diptera</taxon>
        <taxon>Nematocera</taxon>
        <taxon>Culicoidea</taxon>
        <taxon>Culicidae</taxon>
        <taxon>Culicinae</taxon>
        <taxon>Culicini</taxon>
        <taxon>Culex</taxon>
        <taxon>Culex</taxon>
    </lineage>
</organism>
<protein>
    <submittedName>
        <fullName evidence="1">(northern house mosquito) hypothetical protein</fullName>
    </submittedName>
</protein>
<evidence type="ECO:0000313" key="1">
    <source>
        <dbReference type="EMBL" id="CAG6479161.1"/>
    </source>
</evidence>
<accession>A0A8D8BNY9</accession>
<name>A0A8D8BNY9_CULPI</name>